<keyword evidence="2" id="KW-0808">Transferase</keyword>
<evidence type="ECO:0000313" key="2">
    <source>
        <dbReference type="EMBL" id="TYK00753.1"/>
    </source>
</evidence>
<comment type="caution">
    <text evidence="2">The sequence shown here is derived from an EMBL/GenBank/DDBJ whole genome shotgun (WGS) entry which is preliminary data.</text>
</comment>
<accession>A0A5D3BLV6</accession>
<proteinExistence type="predicted"/>
<reference evidence="3 4" key="1">
    <citation type="submission" date="2019-08" db="EMBL/GenBank/DDBJ databases">
        <title>Draft genome sequences of two oriental melons (Cucumis melo L. var makuwa).</title>
        <authorList>
            <person name="Kwon S.-Y."/>
        </authorList>
    </citation>
    <scope>NUCLEOTIDE SEQUENCE [LARGE SCALE GENOMIC DNA]</scope>
    <source>
        <strain evidence="4">cv. Chang Bougi</strain>
        <strain evidence="3">cv. SW 3</strain>
        <tissue evidence="2">Leaf</tissue>
    </source>
</reference>
<dbReference type="AlphaFoldDB" id="A0A5D3BLV6"/>
<dbReference type="GO" id="GO:0003964">
    <property type="term" value="F:RNA-directed DNA polymerase activity"/>
    <property type="evidence" value="ECO:0007669"/>
    <property type="project" value="UniProtKB-KW"/>
</dbReference>
<gene>
    <name evidence="2" type="ORF">E5676_scaffold420G00110</name>
    <name evidence="1" type="ORF">E6C27_scaffold22G003630</name>
</gene>
<keyword evidence="2" id="KW-0695">RNA-directed DNA polymerase</keyword>
<sequence length="145" mass="16533">MRNLKKEVRSPANQLALVQDSEPLRDQGMLDSINSHIDSKMSESDRSEIDIPKNKGKYRNIDIEVFVDGESSNDENEVNARVIKNKIREDRSKNISKYGSSLALPMALRKDTWSCIKHIIANYVSYENLSPQFRAFTISLDSTVI</sequence>
<dbReference type="EMBL" id="SSTE01005668">
    <property type="protein sequence ID" value="KAA0060513.1"/>
    <property type="molecule type" value="Genomic_DNA"/>
</dbReference>
<dbReference type="Proteomes" id="UP000321393">
    <property type="component" value="Unassembled WGS sequence"/>
</dbReference>
<name>A0A5D3BLV6_CUCMM</name>
<organism evidence="2 4">
    <name type="scientific">Cucumis melo var. makuwa</name>
    <name type="common">Oriental melon</name>
    <dbReference type="NCBI Taxonomy" id="1194695"/>
    <lineage>
        <taxon>Eukaryota</taxon>
        <taxon>Viridiplantae</taxon>
        <taxon>Streptophyta</taxon>
        <taxon>Embryophyta</taxon>
        <taxon>Tracheophyta</taxon>
        <taxon>Spermatophyta</taxon>
        <taxon>Magnoliopsida</taxon>
        <taxon>eudicotyledons</taxon>
        <taxon>Gunneridae</taxon>
        <taxon>Pentapetalae</taxon>
        <taxon>rosids</taxon>
        <taxon>fabids</taxon>
        <taxon>Cucurbitales</taxon>
        <taxon>Cucurbitaceae</taxon>
        <taxon>Benincaseae</taxon>
        <taxon>Cucumis</taxon>
    </lineage>
</organism>
<protein>
    <submittedName>
        <fullName evidence="2">Reverse transcriptase</fullName>
    </submittedName>
</protein>
<keyword evidence="2" id="KW-0548">Nucleotidyltransferase</keyword>
<evidence type="ECO:0000313" key="4">
    <source>
        <dbReference type="Proteomes" id="UP000321947"/>
    </source>
</evidence>
<evidence type="ECO:0000313" key="1">
    <source>
        <dbReference type="EMBL" id="KAA0060513.1"/>
    </source>
</evidence>
<dbReference type="EMBL" id="SSTD01016540">
    <property type="protein sequence ID" value="TYK00753.1"/>
    <property type="molecule type" value="Genomic_DNA"/>
</dbReference>
<dbReference type="Proteomes" id="UP000321947">
    <property type="component" value="Unassembled WGS sequence"/>
</dbReference>
<evidence type="ECO:0000313" key="3">
    <source>
        <dbReference type="Proteomes" id="UP000321393"/>
    </source>
</evidence>